<dbReference type="InterPro" id="IPR043128">
    <property type="entry name" value="Rev_trsase/Diguanyl_cyclase"/>
</dbReference>
<evidence type="ECO:0000256" key="7">
    <source>
        <dbReference type="ARBA" id="ARBA00023326"/>
    </source>
</evidence>
<feature type="compositionally biased region" description="Basic and acidic residues" evidence="8">
    <location>
        <begin position="662"/>
        <end position="672"/>
    </location>
</feature>
<dbReference type="Proteomes" id="UP000309061">
    <property type="component" value="Chromosome"/>
</dbReference>
<evidence type="ECO:0000256" key="8">
    <source>
        <dbReference type="SAM" id="MobiDB-lite"/>
    </source>
</evidence>
<dbReference type="EC" id="3.2.1.4" evidence="3"/>
<proteinExistence type="inferred from homology"/>
<comment type="similarity">
    <text evidence="2">Belongs to the glycosyl hydrolase 8 (cellulase D) family.</text>
</comment>
<dbReference type="InterPro" id="IPR029787">
    <property type="entry name" value="Nucleotide_cyclase"/>
</dbReference>
<dbReference type="GO" id="GO:0030245">
    <property type="term" value="P:cellulose catabolic process"/>
    <property type="evidence" value="ECO:0007669"/>
    <property type="project" value="UniProtKB-KW"/>
</dbReference>
<evidence type="ECO:0000256" key="6">
    <source>
        <dbReference type="ARBA" id="ARBA00023295"/>
    </source>
</evidence>
<evidence type="ECO:0000313" key="9">
    <source>
        <dbReference type="EMBL" id="QGM46469.1"/>
    </source>
</evidence>
<dbReference type="InterPro" id="IPR002037">
    <property type="entry name" value="Glyco_hydro_8"/>
</dbReference>
<protein>
    <recommendedName>
        <fullName evidence="3">cellulase</fullName>
        <ecNumber evidence="3">3.2.1.4</ecNumber>
    </recommendedName>
</protein>
<accession>A0A6B8KFT8</accession>
<keyword evidence="6" id="KW-0326">Glycosidase</keyword>
<name>A0A6B8KFT8_9HYPH</name>
<evidence type="ECO:0000256" key="3">
    <source>
        <dbReference type="ARBA" id="ARBA00012601"/>
    </source>
</evidence>
<dbReference type="OrthoDB" id="9766708at2"/>
<evidence type="ECO:0000256" key="5">
    <source>
        <dbReference type="ARBA" id="ARBA00023001"/>
    </source>
</evidence>
<dbReference type="EMBL" id="CP046052">
    <property type="protein sequence ID" value="QGM46469.1"/>
    <property type="molecule type" value="Genomic_DNA"/>
</dbReference>
<dbReference type="InterPro" id="IPR012341">
    <property type="entry name" value="6hp_glycosidase-like_sf"/>
</dbReference>
<dbReference type="Pfam" id="PF01270">
    <property type="entry name" value="Glyco_hydro_8"/>
    <property type="match status" value="1"/>
</dbReference>
<dbReference type="Gene3D" id="1.50.10.10">
    <property type="match status" value="1"/>
</dbReference>
<comment type="catalytic activity">
    <reaction evidence="1">
        <text>Endohydrolysis of (1-&gt;4)-beta-D-glucosidic linkages in cellulose, lichenin and cereal beta-D-glucans.</text>
        <dbReference type="EC" id="3.2.1.4"/>
    </reaction>
</comment>
<keyword evidence="7" id="KW-0119">Carbohydrate metabolism</keyword>
<evidence type="ECO:0000256" key="4">
    <source>
        <dbReference type="ARBA" id="ARBA00022801"/>
    </source>
</evidence>
<feature type="region of interest" description="Disordered" evidence="8">
    <location>
        <begin position="649"/>
        <end position="696"/>
    </location>
</feature>
<dbReference type="AlphaFoldDB" id="A0A6B8KFT8"/>
<reference evidence="9 10" key="1">
    <citation type="submission" date="2019-11" db="EMBL/GenBank/DDBJ databases">
        <title>The genome sequence of Methylocystis heyeri.</title>
        <authorList>
            <person name="Oshkin I.Y."/>
            <person name="Miroshnikov K."/>
            <person name="Dedysh S.N."/>
        </authorList>
    </citation>
    <scope>NUCLEOTIDE SEQUENCE [LARGE SCALE GENOMIC DNA]</scope>
    <source>
        <strain evidence="9 10">H2</strain>
    </source>
</reference>
<dbReference type="InterPro" id="IPR008928">
    <property type="entry name" value="6-hairpin_glycosidase_sf"/>
</dbReference>
<dbReference type="PRINTS" id="PR00735">
    <property type="entry name" value="GLHYDRLASE8"/>
</dbReference>
<evidence type="ECO:0000313" key="10">
    <source>
        <dbReference type="Proteomes" id="UP000309061"/>
    </source>
</evidence>
<organism evidence="9 10">
    <name type="scientific">Methylocystis heyeri</name>
    <dbReference type="NCBI Taxonomy" id="391905"/>
    <lineage>
        <taxon>Bacteria</taxon>
        <taxon>Pseudomonadati</taxon>
        <taxon>Pseudomonadota</taxon>
        <taxon>Alphaproteobacteria</taxon>
        <taxon>Hyphomicrobiales</taxon>
        <taxon>Methylocystaceae</taxon>
        <taxon>Methylocystis</taxon>
    </lineage>
</organism>
<keyword evidence="10" id="KW-1185">Reference proteome</keyword>
<evidence type="ECO:0000256" key="2">
    <source>
        <dbReference type="ARBA" id="ARBA00009209"/>
    </source>
</evidence>
<feature type="compositionally biased region" description="Basic residues" evidence="8">
    <location>
        <begin position="682"/>
        <end position="696"/>
    </location>
</feature>
<dbReference type="Gene3D" id="3.30.70.270">
    <property type="match status" value="1"/>
</dbReference>
<dbReference type="SUPFAM" id="SSF55073">
    <property type="entry name" value="Nucleotide cyclase"/>
    <property type="match status" value="1"/>
</dbReference>
<dbReference type="SUPFAM" id="SSF48208">
    <property type="entry name" value="Six-hairpin glycosidases"/>
    <property type="match status" value="1"/>
</dbReference>
<dbReference type="GO" id="GO:0008810">
    <property type="term" value="F:cellulase activity"/>
    <property type="evidence" value="ECO:0007669"/>
    <property type="project" value="UniProtKB-EC"/>
</dbReference>
<sequence>MPSGSSRLLVFVALWQCLAIQASLGQIGASHQLTQLQAPARIGGILQNGPDWSAYKARFLDQSGRIVDTGNDRCSHSEGQGYGMILAVAAGDREAFNAIWSWTKSHLLIRKDNLAAWKWTGSPAQGVEVNNASDGDILIAWGLAEASDYWSEPAFLEAARRITADILIKSVTPNNSFGPVLSPGAHGFSEEERADGPVINLSYWVYPAFRRLAQIQPKFDWNKLAQSGLALTEKARFGTSRLPLDWLAILGDKLAPAEGFNARFGYDAIRIPLYLFWASEATPQRLSSFVKAWPVDAPHIHLLALGGEGGQKPEIALREPGYRALAAITHCAAMHIPYPDEFYHFNANQNYYPATLHLLSVIAAQMQGGPCLNAVKARNLISDSWRPEPASLAAVFPQADELRPGDQKLVEDATLLVNRKIPPDDGGEELLTVQDEIGPVYYFRVAAEVMIAVAAFIWIIQRKTAPPRETPVDEKEKRVSEAVSAIGPALEGKQLPLVPRTLPHSPFTATKHIPTLAQEIEVAAAACVRLSRTIGLIYIEVPSFEALEKEVGPVEADAKVEALAASLRSALRATDNVAVLNRKEILVCICLLANASDLKNIAPRLYARVERSELAAMGAVFSPPGFAVYPLNGYEGMALIDAARADFRRNRPSEDEPAAETSGHHTSEEKTHSHPSRSTYAFRKRKTYHKHMPPPE</sequence>
<keyword evidence="7" id="KW-0624">Polysaccharide degradation</keyword>
<gene>
    <name evidence="9" type="ORF">H2LOC_012625</name>
</gene>
<dbReference type="RefSeq" id="WP_136496707.1">
    <property type="nucleotide sequence ID" value="NZ_CP046052.1"/>
</dbReference>
<keyword evidence="4" id="KW-0378">Hydrolase</keyword>
<dbReference type="KEGG" id="mhey:H2LOC_012625"/>
<keyword evidence="5" id="KW-0136">Cellulose degradation</keyword>
<evidence type="ECO:0000256" key="1">
    <source>
        <dbReference type="ARBA" id="ARBA00000966"/>
    </source>
</evidence>